<keyword evidence="6" id="KW-1133">Transmembrane helix</keyword>
<dbReference type="CDD" id="cd11386">
    <property type="entry name" value="MCP_signal"/>
    <property type="match status" value="1"/>
</dbReference>
<reference evidence="10" key="1">
    <citation type="submission" date="2015-08" db="EMBL/GenBank/DDBJ databases">
        <title>Vibrio galatheae sp. nov., a novel member of the Vibrionaceae family isolated from the Solomon Islands.</title>
        <authorList>
            <person name="Giubergia S."/>
            <person name="Machado H."/>
            <person name="Mateiu R.V."/>
            <person name="Gram L."/>
        </authorList>
    </citation>
    <scope>NUCLEOTIDE SEQUENCE [LARGE SCALE GENOMIC DNA]</scope>
    <source>
        <strain evidence="10">DSM 19134</strain>
    </source>
</reference>
<evidence type="ECO:0000256" key="6">
    <source>
        <dbReference type="SAM" id="Phobius"/>
    </source>
</evidence>
<dbReference type="GO" id="GO:0004888">
    <property type="term" value="F:transmembrane signaling receptor activity"/>
    <property type="evidence" value="ECO:0007669"/>
    <property type="project" value="InterPro"/>
</dbReference>
<feature type="domain" description="HAMP" evidence="8">
    <location>
        <begin position="346"/>
        <end position="398"/>
    </location>
</feature>
<dbReference type="EMBL" id="LHPI01000004">
    <property type="protein sequence ID" value="KOO08381.1"/>
    <property type="molecule type" value="Genomic_DNA"/>
</dbReference>
<dbReference type="PRINTS" id="PR00260">
    <property type="entry name" value="CHEMTRNSDUCR"/>
</dbReference>
<feature type="transmembrane region" description="Helical" evidence="6">
    <location>
        <begin position="322"/>
        <end position="344"/>
    </location>
</feature>
<keyword evidence="6" id="KW-0812">Transmembrane</keyword>
<feature type="transmembrane region" description="Helical" evidence="6">
    <location>
        <begin position="12"/>
        <end position="32"/>
    </location>
</feature>
<dbReference type="InterPro" id="IPR004089">
    <property type="entry name" value="MCPsignal_dom"/>
</dbReference>
<sequence>MNKKNNRSSLSLVQTISTVFISITLLVIILSVTSIKGLEQVENQFNGLSDKALPLAMTNAKLTQSILEQIKQLGYGTQVESLEELTKIQTETDSLIARNTQLMETVFSIAADFDSALTPQQEKQLKKNIAALASQTQNILADQAKLLNMQDRIDGEVSEFRYGLSSIGPEMNRISSFLSGDNPASQDAANRFSASASSMESTFLVLMMQTDIDKAMQEYKEMRNRIAGINLAFDDFAEWHPDVKEFASLTAPYEMVKGGFSDDGVLKQLLTQLELAQQLKRQVATTATTANETIELLNGVSTTAESLIDDSKSVVSSTINNIVLMLIVGGLVIVAIIVCSWVALRAWIKVGLVNVLSHLSRLTEHDFTQSLELRGPFELKEVARKLNQVIESTRDSISTVTRNCETLYQTAEISHGAAEITHQSLTKQNESLLSMVTTVTQLEASIREIATVTNESYSESNLAAEHSSSGVEAIEQNQVRLQSLEHTLNINEESMLELDSRVKQIREMVDMIAGIADSTNLLALNAAIEAARAGEQGRGFAVVADEVRKLARDTSDQTGNIRERMNELVAAAEKSRSAVESTRTEMTYALESSEQVKQTFADIANAVEHIRTRVEQITVATEEQERATADVSRSISHITEQGEQTKLQVDSMVESSEQVAEIAGHQQAMLHKYELHQQV</sequence>
<evidence type="ECO:0000313" key="9">
    <source>
        <dbReference type="EMBL" id="KOO08381.1"/>
    </source>
</evidence>
<dbReference type="OrthoDB" id="9765776at2"/>
<proteinExistence type="inferred from homology"/>
<dbReference type="PROSITE" id="PS50885">
    <property type="entry name" value="HAMP"/>
    <property type="match status" value="1"/>
</dbReference>
<dbReference type="InterPro" id="IPR003660">
    <property type="entry name" value="HAMP_dom"/>
</dbReference>
<organism evidence="9 10">
    <name type="scientific">Vibrio hepatarius</name>
    <dbReference type="NCBI Taxonomy" id="171383"/>
    <lineage>
        <taxon>Bacteria</taxon>
        <taxon>Pseudomonadati</taxon>
        <taxon>Pseudomonadota</taxon>
        <taxon>Gammaproteobacteria</taxon>
        <taxon>Vibrionales</taxon>
        <taxon>Vibrionaceae</taxon>
        <taxon>Vibrio</taxon>
        <taxon>Vibrio oreintalis group</taxon>
    </lineage>
</organism>
<dbReference type="Pfam" id="PF00015">
    <property type="entry name" value="MCPsignal"/>
    <property type="match status" value="1"/>
</dbReference>
<evidence type="ECO:0000256" key="4">
    <source>
        <dbReference type="PROSITE-ProRule" id="PRU00284"/>
    </source>
</evidence>
<evidence type="ECO:0000256" key="3">
    <source>
        <dbReference type="ARBA" id="ARBA00029447"/>
    </source>
</evidence>
<comment type="subcellular location">
    <subcellularLocation>
        <location evidence="1">Membrane</location>
    </subcellularLocation>
</comment>
<dbReference type="Gene3D" id="1.10.287.950">
    <property type="entry name" value="Methyl-accepting chemotaxis protein"/>
    <property type="match status" value="1"/>
</dbReference>
<dbReference type="PATRIC" id="fig|171383.3.peg.1609"/>
<dbReference type="SUPFAM" id="SSF58104">
    <property type="entry name" value="Methyl-accepting chemotaxis protein (MCP) signaling domain"/>
    <property type="match status" value="1"/>
</dbReference>
<keyword evidence="2 4" id="KW-0807">Transducer</keyword>
<evidence type="ECO:0000256" key="2">
    <source>
        <dbReference type="ARBA" id="ARBA00023224"/>
    </source>
</evidence>
<evidence type="ECO:0000259" key="8">
    <source>
        <dbReference type="PROSITE" id="PS50885"/>
    </source>
</evidence>
<dbReference type="Proteomes" id="UP000037530">
    <property type="component" value="Unassembled WGS sequence"/>
</dbReference>
<protein>
    <submittedName>
        <fullName evidence="9">Chemotaxis protein</fullName>
    </submittedName>
</protein>
<accession>A0A0M0I219</accession>
<dbReference type="GO" id="GO:0006935">
    <property type="term" value="P:chemotaxis"/>
    <property type="evidence" value="ECO:0007669"/>
    <property type="project" value="InterPro"/>
</dbReference>
<evidence type="ECO:0000259" key="7">
    <source>
        <dbReference type="PROSITE" id="PS50111"/>
    </source>
</evidence>
<dbReference type="InterPro" id="IPR004090">
    <property type="entry name" value="Chemotax_Me-accpt_rcpt"/>
</dbReference>
<dbReference type="PANTHER" id="PTHR32089:SF120">
    <property type="entry name" value="METHYL-ACCEPTING CHEMOTAXIS PROTEIN TLPQ"/>
    <property type="match status" value="1"/>
</dbReference>
<dbReference type="GO" id="GO:0016020">
    <property type="term" value="C:membrane"/>
    <property type="evidence" value="ECO:0007669"/>
    <property type="project" value="UniProtKB-SubCell"/>
</dbReference>
<evidence type="ECO:0000313" key="10">
    <source>
        <dbReference type="Proteomes" id="UP000037530"/>
    </source>
</evidence>
<dbReference type="PROSITE" id="PS50111">
    <property type="entry name" value="CHEMOTAXIS_TRANSDUC_2"/>
    <property type="match status" value="1"/>
</dbReference>
<dbReference type="AlphaFoldDB" id="A0A0M0I219"/>
<keyword evidence="10" id="KW-1185">Reference proteome</keyword>
<feature type="coiled-coil region" evidence="5">
    <location>
        <begin position="205"/>
        <end position="232"/>
    </location>
</feature>
<name>A0A0M0I219_9VIBR</name>
<evidence type="ECO:0000256" key="5">
    <source>
        <dbReference type="SAM" id="Coils"/>
    </source>
</evidence>
<dbReference type="RefSeq" id="WP_053408543.1">
    <property type="nucleotide sequence ID" value="NZ_LHPI01000004.1"/>
</dbReference>
<keyword evidence="5" id="KW-0175">Coiled coil</keyword>
<gene>
    <name evidence="9" type="ORF">AKJ31_07835</name>
</gene>
<keyword evidence="6" id="KW-0472">Membrane</keyword>
<feature type="domain" description="Methyl-accepting transducer" evidence="7">
    <location>
        <begin position="403"/>
        <end position="639"/>
    </location>
</feature>
<dbReference type="STRING" id="171383.AKJ31_07835"/>
<comment type="caution">
    <text evidence="9">The sequence shown here is derived from an EMBL/GenBank/DDBJ whole genome shotgun (WGS) entry which is preliminary data.</text>
</comment>
<evidence type="ECO:0000256" key="1">
    <source>
        <dbReference type="ARBA" id="ARBA00004370"/>
    </source>
</evidence>
<dbReference type="SMART" id="SM00283">
    <property type="entry name" value="MA"/>
    <property type="match status" value="1"/>
</dbReference>
<comment type="similarity">
    <text evidence="3">Belongs to the methyl-accepting chemotaxis (MCP) protein family.</text>
</comment>
<dbReference type="GO" id="GO:0007165">
    <property type="term" value="P:signal transduction"/>
    <property type="evidence" value="ECO:0007669"/>
    <property type="project" value="UniProtKB-KW"/>
</dbReference>
<dbReference type="PANTHER" id="PTHR32089">
    <property type="entry name" value="METHYL-ACCEPTING CHEMOTAXIS PROTEIN MCPB"/>
    <property type="match status" value="1"/>
</dbReference>